<name>A0AAD6A9N7_9TELE</name>
<keyword evidence="2" id="KW-0812">Transmembrane</keyword>
<dbReference type="InterPro" id="IPR007110">
    <property type="entry name" value="Ig-like_dom"/>
</dbReference>
<dbReference type="Gene3D" id="2.60.40.10">
    <property type="entry name" value="Immunoglobulins"/>
    <property type="match status" value="2"/>
</dbReference>
<organism evidence="4 5">
    <name type="scientific">Pogonophryne albipinna</name>
    <dbReference type="NCBI Taxonomy" id="1090488"/>
    <lineage>
        <taxon>Eukaryota</taxon>
        <taxon>Metazoa</taxon>
        <taxon>Chordata</taxon>
        <taxon>Craniata</taxon>
        <taxon>Vertebrata</taxon>
        <taxon>Euteleostomi</taxon>
        <taxon>Actinopterygii</taxon>
        <taxon>Neopterygii</taxon>
        <taxon>Teleostei</taxon>
        <taxon>Neoteleostei</taxon>
        <taxon>Acanthomorphata</taxon>
        <taxon>Eupercaria</taxon>
        <taxon>Perciformes</taxon>
        <taxon>Notothenioidei</taxon>
        <taxon>Pogonophryne</taxon>
    </lineage>
</organism>
<protein>
    <recommendedName>
        <fullName evidence="3">Ig-like domain-containing protein</fullName>
    </recommendedName>
</protein>
<dbReference type="InterPro" id="IPR036179">
    <property type="entry name" value="Ig-like_dom_sf"/>
</dbReference>
<dbReference type="SUPFAM" id="SSF48726">
    <property type="entry name" value="Immunoglobulin"/>
    <property type="match status" value="2"/>
</dbReference>
<feature type="compositionally biased region" description="Acidic residues" evidence="1">
    <location>
        <begin position="8"/>
        <end position="24"/>
    </location>
</feature>
<evidence type="ECO:0000313" key="4">
    <source>
        <dbReference type="EMBL" id="KAJ4920797.1"/>
    </source>
</evidence>
<dbReference type="Proteomes" id="UP001219934">
    <property type="component" value="Unassembled WGS sequence"/>
</dbReference>
<feature type="region of interest" description="Disordered" evidence="1">
    <location>
        <begin position="1"/>
        <end position="25"/>
    </location>
</feature>
<proteinExistence type="predicted"/>
<dbReference type="PROSITE" id="PS50835">
    <property type="entry name" value="IG_LIKE"/>
    <property type="match status" value="1"/>
</dbReference>
<reference evidence="4" key="1">
    <citation type="submission" date="2022-11" db="EMBL/GenBank/DDBJ databases">
        <title>Chromosome-level genome of Pogonophryne albipinna.</title>
        <authorList>
            <person name="Jo E."/>
        </authorList>
    </citation>
    <scope>NUCLEOTIDE SEQUENCE</scope>
    <source>
        <strain evidence="4">SGF0006</strain>
        <tissue evidence="4">Muscle</tissue>
    </source>
</reference>
<dbReference type="AlphaFoldDB" id="A0AAD6A9N7"/>
<comment type="caution">
    <text evidence="4">The sequence shown here is derived from an EMBL/GenBank/DDBJ whole genome shotgun (WGS) entry which is preliminary data.</text>
</comment>
<dbReference type="CDD" id="cd00096">
    <property type="entry name" value="Ig"/>
    <property type="match status" value="1"/>
</dbReference>
<gene>
    <name evidence="4" type="ORF">JOQ06_015343</name>
</gene>
<feature type="domain" description="Ig-like" evidence="3">
    <location>
        <begin position="92"/>
        <end position="159"/>
    </location>
</feature>
<dbReference type="InterPro" id="IPR013783">
    <property type="entry name" value="Ig-like_fold"/>
</dbReference>
<evidence type="ECO:0000313" key="5">
    <source>
        <dbReference type="Proteomes" id="UP001219934"/>
    </source>
</evidence>
<accession>A0AAD6A9N7</accession>
<evidence type="ECO:0000256" key="2">
    <source>
        <dbReference type="SAM" id="Phobius"/>
    </source>
</evidence>
<evidence type="ECO:0000259" key="3">
    <source>
        <dbReference type="PROSITE" id="PS50835"/>
    </source>
</evidence>
<dbReference type="EMBL" id="JAPTMU010000166">
    <property type="protein sequence ID" value="KAJ4920797.1"/>
    <property type="molecule type" value="Genomic_DNA"/>
</dbReference>
<keyword evidence="2" id="KW-1133">Transmembrane helix</keyword>
<evidence type="ECO:0000256" key="1">
    <source>
        <dbReference type="SAM" id="MobiDB-lite"/>
    </source>
</evidence>
<keyword evidence="2" id="KW-0472">Membrane</keyword>
<sequence>MGRRCDGEEVDAEEVDGEEVDGEEGTVTWSRERNGNKVALITIDSGREIRHNDPGKRYGSSRDKSLHFLTLTLSDSGRYFCNDEAVELTVIPLGTIRVDAPERTSVTLDCPHDDGGSHDPTWSRDSVEIHRQKGFDVPPVDRTLTLTDVELRDSGLYYCGRKAVFLQVIEVASKDQQQSLIRMVFYVLLLLILIISIIVYFSRKRRFRKQGLSQLTDNT</sequence>
<feature type="transmembrane region" description="Helical" evidence="2">
    <location>
        <begin position="183"/>
        <end position="201"/>
    </location>
</feature>
<keyword evidence="5" id="KW-1185">Reference proteome</keyword>